<accession>A0A0A0JSC5</accession>
<organism evidence="1 2">
    <name type="scientific">Knoellia subterranea KCTC 19937</name>
    <dbReference type="NCBI Taxonomy" id="1385521"/>
    <lineage>
        <taxon>Bacteria</taxon>
        <taxon>Bacillati</taxon>
        <taxon>Actinomycetota</taxon>
        <taxon>Actinomycetes</taxon>
        <taxon>Micrococcales</taxon>
        <taxon>Intrasporangiaceae</taxon>
        <taxon>Knoellia</taxon>
    </lineage>
</organism>
<comment type="caution">
    <text evidence="1">The sequence shown here is derived from an EMBL/GenBank/DDBJ whole genome shotgun (WGS) entry which is preliminary data.</text>
</comment>
<sequence length="364" mass="39509">MGESQSNAFLRGPCLSGLNFRLFSAQSRAMGVPEDDLRTHCGSLVEDLLPVLLDPTSMSLDHEAAAGGGGRVSPVEVLAHAWGEAIRLVALAHRDCGLDPDISWRDKCQMPYAAEDELLGGEWMREMRVYVDDTSSGDRRWRIEPSSPLADNREVFLDTLCIYLQTYPTRDLSLWHRAPEGTPDFDGAVRRQRLVDSLRPVLEKHDLHVTDAGEVMFREFSGTRAVVEGPTLDALDGVGWTDVADKLREAEGEIRADRFGDAITDSAVALEVALRRAGHEGNTLGERLKSARRSGGFAGADTKLGSGLEELVAWMTAVRNTKSDAHDAASSDQAEAVLALRLSATVAAWLGGRASTPDSQDLSA</sequence>
<evidence type="ECO:0000313" key="1">
    <source>
        <dbReference type="EMBL" id="KGN39599.1"/>
    </source>
</evidence>
<protein>
    <submittedName>
        <fullName evidence="1">Uncharacterized protein</fullName>
    </submittedName>
</protein>
<evidence type="ECO:0000313" key="2">
    <source>
        <dbReference type="Proteomes" id="UP000030011"/>
    </source>
</evidence>
<keyword evidence="2" id="KW-1185">Reference proteome</keyword>
<dbReference type="eggNOG" id="ENOG50337UR">
    <property type="taxonomic scope" value="Bacteria"/>
</dbReference>
<proteinExistence type="predicted"/>
<dbReference type="AlphaFoldDB" id="A0A0A0JSC5"/>
<dbReference type="EMBL" id="AVPK01000001">
    <property type="protein sequence ID" value="KGN39599.1"/>
    <property type="molecule type" value="Genomic_DNA"/>
</dbReference>
<dbReference type="STRING" id="1385521.N803_01985"/>
<dbReference type="Proteomes" id="UP000030011">
    <property type="component" value="Unassembled WGS sequence"/>
</dbReference>
<gene>
    <name evidence="1" type="ORF">N803_01985</name>
</gene>
<reference evidence="1 2" key="1">
    <citation type="submission" date="2013-08" db="EMBL/GenBank/DDBJ databases">
        <title>The genome sequence of Knoellia subterranea.</title>
        <authorList>
            <person name="Zhu W."/>
            <person name="Wang G."/>
        </authorList>
    </citation>
    <scope>NUCLEOTIDE SEQUENCE [LARGE SCALE GENOMIC DNA]</scope>
    <source>
        <strain evidence="1 2">KCTC 19937</strain>
    </source>
</reference>
<name>A0A0A0JSC5_9MICO</name>